<evidence type="ECO:0000256" key="9">
    <source>
        <dbReference type="HAMAP-Rule" id="MF_00097"/>
    </source>
</evidence>
<feature type="binding site" evidence="9">
    <location>
        <position position="74"/>
    </location>
    <ligand>
        <name>4-amino-2-methyl-5-(diphosphooxymethyl)pyrimidine</name>
        <dbReference type="ChEBI" id="CHEBI:57841"/>
    </ligand>
</feature>
<feature type="binding site" evidence="9">
    <location>
        <position position="94"/>
    </location>
    <ligand>
        <name>Mg(2+)</name>
        <dbReference type="ChEBI" id="CHEBI:18420"/>
    </ligand>
</feature>
<feature type="binding site" evidence="9">
    <location>
        <begin position="42"/>
        <end position="46"/>
    </location>
    <ligand>
        <name>4-amino-2-methyl-5-(diphosphooxymethyl)pyrimidine</name>
        <dbReference type="ChEBI" id="CHEBI:57841"/>
    </ligand>
</feature>
<feature type="domain" description="Thiamine phosphate synthase/TenI" evidence="12">
    <location>
        <begin position="13"/>
        <end position="192"/>
    </location>
</feature>
<keyword evidence="4 9" id="KW-0460">Magnesium</keyword>
<dbReference type="CDD" id="cd00564">
    <property type="entry name" value="TMP_TenI"/>
    <property type="match status" value="1"/>
</dbReference>
<dbReference type="Proteomes" id="UP001595556">
    <property type="component" value="Unassembled WGS sequence"/>
</dbReference>
<evidence type="ECO:0000313" key="13">
    <source>
        <dbReference type="EMBL" id="MFC3148916.1"/>
    </source>
</evidence>
<name>A0ABV7HBI7_9BURK</name>
<evidence type="ECO:0000256" key="1">
    <source>
        <dbReference type="ARBA" id="ARBA00005165"/>
    </source>
</evidence>
<reference evidence="14" key="1">
    <citation type="journal article" date="2019" name="Int. J. Syst. Evol. Microbiol.">
        <title>The Global Catalogue of Microorganisms (GCM) 10K type strain sequencing project: providing services to taxonomists for standard genome sequencing and annotation.</title>
        <authorList>
            <consortium name="The Broad Institute Genomics Platform"/>
            <consortium name="The Broad Institute Genome Sequencing Center for Infectious Disease"/>
            <person name="Wu L."/>
            <person name="Ma J."/>
        </authorList>
    </citation>
    <scope>NUCLEOTIDE SEQUENCE [LARGE SCALE GENOMIC DNA]</scope>
    <source>
        <strain evidence="14">KCTC 52168</strain>
    </source>
</reference>
<evidence type="ECO:0000256" key="3">
    <source>
        <dbReference type="ARBA" id="ARBA00022723"/>
    </source>
</evidence>
<sequence length="211" mass="21534">MTDRQPTRRIQGLYAITPDGLPAADILLRTGSVLRGGARVVQLRSKHIEGAARLALASALRQLTGEHGALLIINDDVTLALQCEADGVHLGRDDGDLAAARAQLGPARLLGASCYDQLALAQAAVAAGADHVAFGSLFDSPTKPAAVRTPLSLFNAAAPLGVPRVGIGGVDLDTAPRAIAAGADALAVISALYYAPDPEDAARAFSALFAA</sequence>
<comment type="caution">
    <text evidence="13">The sequence shown here is derived from an EMBL/GenBank/DDBJ whole genome shotgun (WGS) entry which is preliminary data.</text>
</comment>
<evidence type="ECO:0000256" key="6">
    <source>
        <dbReference type="ARBA" id="ARBA00047334"/>
    </source>
</evidence>
<feature type="binding site" evidence="9">
    <location>
        <position position="143"/>
    </location>
    <ligand>
        <name>4-amino-2-methyl-5-(diphosphooxymethyl)pyrimidine</name>
        <dbReference type="ChEBI" id="CHEBI:57841"/>
    </ligand>
</feature>
<evidence type="ECO:0000256" key="11">
    <source>
        <dbReference type="RuleBase" id="RU004253"/>
    </source>
</evidence>
<dbReference type="InterPro" id="IPR034291">
    <property type="entry name" value="TMP_synthase"/>
</dbReference>
<comment type="function">
    <text evidence="9">Condenses 4-methyl-5-(beta-hydroxyethyl)thiazole monophosphate (THZ-P) and 2-methyl-4-amino-5-hydroxymethyl pyrimidine pyrophosphate (HMP-PP) to form thiamine monophosphate (TMP).</text>
</comment>
<dbReference type="Pfam" id="PF02581">
    <property type="entry name" value="TMP-TENI"/>
    <property type="match status" value="1"/>
</dbReference>
<dbReference type="SUPFAM" id="SSF51391">
    <property type="entry name" value="Thiamin phosphate synthase"/>
    <property type="match status" value="1"/>
</dbReference>
<dbReference type="InterPro" id="IPR022998">
    <property type="entry name" value="ThiamineP_synth_TenI"/>
</dbReference>
<keyword evidence="14" id="KW-1185">Reference proteome</keyword>
<evidence type="ECO:0000259" key="12">
    <source>
        <dbReference type="Pfam" id="PF02581"/>
    </source>
</evidence>
<proteinExistence type="inferred from homology"/>
<comment type="catalytic activity">
    <reaction evidence="7 9 10">
        <text>2-(2-carboxy-4-methylthiazol-5-yl)ethyl phosphate + 4-amino-2-methyl-5-(diphosphooxymethyl)pyrimidine + 2 H(+) = thiamine phosphate + CO2 + diphosphate</text>
        <dbReference type="Rhea" id="RHEA:47848"/>
        <dbReference type="ChEBI" id="CHEBI:15378"/>
        <dbReference type="ChEBI" id="CHEBI:16526"/>
        <dbReference type="ChEBI" id="CHEBI:33019"/>
        <dbReference type="ChEBI" id="CHEBI:37575"/>
        <dbReference type="ChEBI" id="CHEBI:57841"/>
        <dbReference type="ChEBI" id="CHEBI:62890"/>
        <dbReference type="EC" id="2.5.1.3"/>
    </reaction>
</comment>
<evidence type="ECO:0000256" key="10">
    <source>
        <dbReference type="RuleBase" id="RU003826"/>
    </source>
</evidence>
<feature type="binding site" evidence="9">
    <location>
        <begin position="189"/>
        <end position="190"/>
    </location>
    <ligand>
        <name>2-[(2R,5Z)-2-carboxy-4-methylthiazol-5(2H)-ylidene]ethyl phosphate</name>
        <dbReference type="ChEBI" id="CHEBI:62899"/>
    </ligand>
</feature>
<dbReference type="RefSeq" id="WP_377305275.1">
    <property type="nucleotide sequence ID" value="NZ_CP180191.1"/>
</dbReference>
<dbReference type="InterPro" id="IPR036206">
    <property type="entry name" value="ThiamineP_synth_sf"/>
</dbReference>
<dbReference type="EMBL" id="JBHRTI010000010">
    <property type="protein sequence ID" value="MFC3148916.1"/>
    <property type="molecule type" value="Genomic_DNA"/>
</dbReference>
<dbReference type="GO" id="GO:0004789">
    <property type="term" value="F:thiamine-phosphate diphosphorylase activity"/>
    <property type="evidence" value="ECO:0007669"/>
    <property type="project" value="UniProtKB-EC"/>
</dbReference>
<comment type="cofactor">
    <cofactor evidence="9">
        <name>Mg(2+)</name>
        <dbReference type="ChEBI" id="CHEBI:18420"/>
    </cofactor>
    <text evidence="9">Binds 1 Mg(2+) ion per subunit.</text>
</comment>
<evidence type="ECO:0000256" key="4">
    <source>
        <dbReference type="ARBA" id="ARBA00022842"/>
    </source>
</evidence>
<dbReference type="NCBIfam" id="TIGR00693">
    <property type="entry name" value="thiE"/>
    <property type="match status" value="1"/>
</dbReference>
<feature type="binding site" evidence="9">
    <location>
        <position position="113"/>
    </location>
    <ligand>
        <name>4-amino-2-methyl-5-(diphosphooxymethyl)pyrimidine</name>
        <dbReference type="ChEBI" id="CHEBI:57841"/>
    </ligand>
</feature>
<evidence type="ECO:0000313" key="14">
    <source>
        <dbReference type="Proteomes" id="UP001595556"/>
    </source>
</evidence>
<keyword evidence="5 9" id="KW-0784">Thiamine biosynthesis</keyword>
<evidence type="ECO:0000256" key="5">
    <source>
        <dbReference type="ARBA" id="ARBA00022977"/>
    </source>
</evidence>
<dbReference type="HAMAP" id="MF_00097">
    <property type="entry name" value="TMP_synthase"/>
    <property type="match status" value="1"/>
</dbReference>
<feature type="binding site" evidence="9">
    <location>
        <position position="169"/>
    </location>
    <ligand>
        <name>2-[(2R,5Z)-2-carboxy-4-methylthiazol-5(2H)-ylidene]ethyl phosphate</name>
        <dbReference type="ChEBI" id="CHEBI:62899"/>
    </ligand>
</feature>
<organism evidence="13 14">
    <name type="scientific">Piscinibacterium candidicorallinum</name>
    <dbReference type="NCBI Taxonomy" id="1793872"/>
    <lineage>
        <taxon>Bacteria</taxon>
        <taxon>Pseudomonadati</taxon>
        <taxon>Pseudomonadota</taxon>
        <taxon>Betaproteobacteria</taxon>
        <taxon>Burkholderiales</taxon>
        <taxon>Piscinibacterium</taxon>
    </lineage>
</organism>
<dbReference type="InterPro" id="IPR013785">
    <property type="entry name" value="Aldolase_TIM"/>
</dbReference>
<gene>
    <name evidence="9 13" type="primary">thiE</name>
    <name evidence="13" type="ORF">ACFOEN_14915</name>
</gene>
<dbReference type="EC" id="2.5.1.3" evidence="9"/>
<comment type="pathway">
    <text evidence="1 9 11">Cofactor biosynthesis; thiamine diphosphate biosynthesis; thiamine phosphate from 4-amino-2-methyl-5-diphosphomethylpyrimidine and 4-methyl-5-(2-phosphoethyl)-thiazole: step 1/1.</text>
</comment>
<evidence type="ECO:0000256" key="7">
    <source>
        <dbReference type="ARBA" id="ARBA00047851"/>
    </source>
</evidence>
<feature type="binding site" evidence="9">
    <location>
        <begin position="140"/>
        <end position="142"/>
    </location>
    <ligand>
        <name>2-[(2R,5Z)-2-carboxy-4-methylthiazol-5(2H)-ylidene]ethyl phosphate</name>
        <dbReference type="ChEBI" id="CHEBI:62899"/>
    </ligand>
</feature>
<evidence type="ECO:0000256" key="8">
    <source>
        <dbReference type="ARBA" id="ARBA00047883"/>
    </source>
</evidence>
<feature type="binding site" evidence="9">
    <location>
        <position position="75"/>
    </location>
    <ligand>
        <name>Mg(2+)</name>
        <dbReference type="ChEBI" id="CHEBI:18420"/>
    </ligand>
</feature>
<keyword evidence="3 9" id="KW-0479">Metal-binding</keyword>
<comment type="catalytic activity">
    <reaction evidence="8 9 10">
        <text>2-[(2R,5Z)-2-carboxy-4-methylthiazol-5(2H)-ylidene]ethyl phosphate + 4-amino-2-methyl-5-(diphosphooxymethyl)pyrimidine + 2 H(+) = thiamine phosphate + CO2 + diphosphate</text>
        <dbReference type="Rhea" id="RHEA:47844"/>
        <dbReference type="ChEBI" id="CHEBI:15378"/>
        <dbReference type="ChEBI" id="CHEBI:16526"/>
        <dbReference type="ChEBI" id="CHEBI:33019"/>
        <dbReference type="ChEBI" id="CHEBI:37575"/>
        <dbReference type="ChEBI" id="CHEBI:57841"/>
        <dbReference type="ChEBI" id="CHEBI:62899"/>
        <dbReference type="EC" id="2.5.1.3"/>
    </reaction>
</comment>
<evidence type="ECO:0000256" key="2">
    <source>
        <dbReference type="ARBA" id="ARBA00022679"/>
    </source>
</evidence>
<comment type="catalytic activity">
    <reaction evidence="6 9 10">
        <text>4-methyl-5-(2-phosphooxyethyl)-thiazole + 4-amino-2-methyl-5-(diphosphooxymethyl)pyrimidine + H(+) = thiamine phosphate + diphosphate</text>
        <dbReference type="Rhea" id="RHEA:22328"/>
        <dbReference type="ChEBI" id="CHEBI:15378"/>
        <dbReference type="ChEBI" id="CHEBI:33019"/>
        <dbReference type="ChEBI" id="CHEBI:37575"/>
        <dbReference type="ChEBI" id="CHEBI:57841"/>
        <dbReference type="ChEBI" id="CHEBI:58296"/>
        <dbReference type="EC" id="2.5.1.3"/>
    </reaction>
</comment>
<accession>A0ABV7HBI7</accession>
<dbReference type="PANTHER" id="PTHR20857">
    <property type="entry name" value="THIAMINE-PHOSPHATE PYROPHOSPHORYLASE"/>
    <property type="match status" value="1"/>
</dbReference>
<protein>
    <recommendedName>
        <fullName evidence="9">Thiamine-phosphate synthase</fullName>
        <shortName evidence="9">TP synthase</shortName>
        <shortName evidence="9">TPS</shortName>
        <ecNumber evidence="9">2.5.1.3</ecNumber>
    </recommendedName>
    <alternativeName>
        <fullName evidence="9">Thiamine-phosphate pyrophosphorylase</fullName>
        <shortName evidence="9">TMP pyrophosphorylase</shortName>
        <shortName evidence="9">TMP-PPase</shortName>
    </alternativeName>
</protein>
<comment type="similarity">
    <text evidence="9 10">Belongs to the thiamine-phosphate synthase family.</text>
</comment>
<keyword evidence="2 9" id="KW-0808">Transferase</keyword>
<dbReference type="PANTHER" id="PTHR20857:SF15">
    <property type="entry name" value="THIAMINE-PHOSPHATE SYNTHASE"/>
    <property type="match status" value="1"/>
</dbReference>
<dbReference type="Gene3D" id="3.20.20.70">
    <property type="entry name" value="Aldolase class I"/>
    <property type="match status" value="1"/>
</dbReference>